<evidence type="ECO:0000256" key="1">
    <source>
        <dbReference type="SAM" id="MobiDB-lite"/>
    </source>
</evidence>
<name>A0A1X6XCL9_9MICO</name>
<gene>
    <name evidence="2" type="ORF">FM105_06530</name>
</gene>
<feature type="region of interest" description="Disordered" evidence="1">
    <location>
        <begin position="1"/>
        <end position="28"/>
    </location>
</feature>
<keyword evidence="3" id="KW-1185">Reference proteome</keyword>
<dbReference type="Proteomes" id="UP000196581">
    <property type="component" value="Unassembled WGS sequence"/>
</dbReference>
<protein>
    <submittedName>
        <fullName evidence="2">Uncharacterized protein</fullName>
    </submittedName>
</protein>
<organism evidence="2 3">
    <name type="scientific">Brevibacterium yomogidense</name>
    <dbReference type="NCBI Taxonomy" id="946573"/>
    <lineage>
        <taxon>Bacteria</taxon>
        <taxon>Bacillati</taxon>
        <taxon>Actinomycetota</taxon>
        <taxon>Actinomycetes</taxon>
        <taxon>Micrococcales</taxon>
        <taxon>Brevibacteriaceae</taxon>
        <taxon>Brevibacterium</taxon>
    </lineage>
</organism>
<reference evidence="3" key="1">
    <citation type="submission" date="2017-02" db="EMBL/GenBank/DDBJ databases">
        <authorList>
            <person name="Dridi B."/>
        </authorList>
    </citation>
    <scope>NUCLEOTIDE SEQUENCE [LARGE SCALE GENOMIC DNA]</scope>
    <source>
        <strain evidence="3">B Co 03.10</strain>
    </source>
</reference>
<accession>A0A1X6XCL9</accession>
<dbReference type="EMBL" id="FWFF01000010">
    <property type="protein sequence ID" value="SLM96945.1"/>
    <property type="molecule type" value="Genomic_DNA"/>
</dbReference>
<dbReference type="AlphaFoldDB" id="A0A1X6XCL9"/>
<proteinExistence type="predicted"/>
<sequence length="42" mass="4456">MEDPHALHSSQRHGHGRAPARAPPEGCVLDHLYSGAVPQDAS</sequence>
<evidence type="ECO:0000313" key="2">
    <source>
        <dbReference type="EMBL" id="SLM96945.1"/>
    </source>
</evidence>
<evidence type="ECO:0000313" key="3">
    <source>
        <dbReference type="Proteomes" id="UP000196581"/>
    </source>
</evidence>